<evidence type="ECO:0000256" key="3">
    <source>
        <dbReference type="ARBA" id="ARBA00022729"/>
    </source>
</evidence>
<feature type="signal peptide" evidence="9">
    <location>
        <begin position="1"/>
        <end position="22"/>
    </location>
</feature>
<feature type="domain" description="SEFIR" evidence="10">
    <location>
        <begin position="328"/>
        <end position="472"/>
    </location>
</feature>
<dbReference type="EMBL" id="RJVU01048457">
    <property type="protein sequence ID" value="ROL43159.1"/>
    <property type="molecule type" value="Genomic_DNA"/>
</dbReference>
<dbReference type="PROSITE" id="PS51534">
    <property type="entry name" value="SEFIR"/>
    <property type="match status" value="1"/>
</dbReference>
<dbReference type="OrthoDB" id="10007141at2759"/>
<evidence type="ECO:0000313" key="12">
    <source>
        <dbReference type="Proteomes" id="UP000281406"/>
    </source>
</evidence>
<evidence type="ECO:0000313" key="11">
    <source>
        <dbReference type="EMBL" id="ROL43159.1"/>
    </source>
</evidence>
<keyword evidence="4 8" id="KW-1133">Transmembrane helix</keyword>
<evidence type="ECO:0000256" key="6">
    <source>
        <dbReference type="ARBA" id="ARBA00023170"/>
    </source>
</evidence>
<evidence type="ECO:0000256" key="1">
    <source>
        <dbReference type="ARBA" id="ARBA00004479"/>
    </source>
</evidence>
<evidence type="ECO:0000256" key="8">
    <source>
        <dbReference type="SAM" id="Phobius"/>
    </source>
</evidence>
<dbReference type="PANTHER" id="PTHR15583:SF17">
    <property type="entry name" value="INTERLEUKIN-17 RECEPTOR D ISOFORM X1"/>
    <property type="match status" value="1"/>
</dbReference>
<keyword evidence="12" id="KW-1185">Reference proteome</keyword>
<comment type="subcellular location">
    <subcellularLocation>
        <location evidence="1">Membrane</location>
        <topology evidence="1">Single-pass type I membrane protein</topology>
    </subcellularLocation>
</comment>
<evidence type="ECO:0000256" key="7">
    <source>
        <dbReference type="ARBA" id="ARBA00023180"/>
    </source>
</evidence>
<keyword evidence="5 8" id="KW-0472">Membrane</keyword>
<dbReference type="Gene3D" id="3.40.50.11530">
    <property type="match status" value="1"/>
</dbReference>
<evidence type="ECO:0000256" key="2">
    <source>
        <dbReference type="ARBA" id="ARBA00022692"/>
    </source>
</evidence>
<evidence type="ECO:0000256" key="9">
    <source>
        <dbReference type="SAM" id="SignalP"/>
    </source>
</evidence>
<gene>
    <name evidence="11" type="ORF">DPX16_18562</name>
</gene>
<dbReference type="InterPro" id="IPR013568">
    <property type="entry name" value="SEFIR_dom"/>
</dbReference>
<accession>A0A3N0YA89</accession>
<organism evidence="11 12">
    <name type="scientific">Anabarilius grahami</name>
    <name type="common">Kanglang fish</name>
    <name type="synonym">Barilius grahami</name>
    <dbReference type="NCBI Taxonomy" id="495550"/>
    <lineage>
        <taxon>Eukaryota</taxon>
        <taxon>Metazoa</taxon>
        <taxon>Chordata</taxon>
        <taxon>Craniata</taxon>
        <taxon>Vertebrata</taxon>
        <taxon>Euteleostomi</taxon>
        <taxon>Actinopterygii</taxon>
        <taxon>Neopterygii</taxon>
        <taxon>Teleostei</taxon>
        <taxon>Ostariophysi</taxon>
        <taxon>Cypriniformes</taxon>
        <taxon>Xenocyprididae</taxon>
        <taxon>Xenocypridinae</taxon>
        <taxon>Xenocypridinae incertae sedis</taxon>
        <taxon>Anabarilius</taxon>
    </lineage>
</organism>
<proteinExistence type="predicted"/>
<protein>
    <submittedName>
        <fullName evidence="11">Interleukin-17 receptor D</fullName>
    </submittedName>
</protein>
<dbReference type="GO" id="GO:0016020">
    <property type="term" value="C:membrane"/>
    <property type="evidence" value="ECO:0007669"/>
    <property type="project" value="UniProtKB-SubCell"/>
</dbReference>
<keyword evidence="3 9" id="KW-0732">Signal</keyword>
<keyword evidence="7" id="KW-0325">Glycoprotein</keyword>
<dbReference type="FunFam" id="3.40.50.11530:FF:000013">
    <property type="entry name" value="Si:ch211-207e14.4"/>
    <property type="match status" value="1"/>
</dbReference>
<dbReference type="PANTHER" id="PTHR15583">
    <property type="entry name" value="INTERLEUKIN-17 RECEPTOR"/>
    <property type="match status" value="1"/>
</dbReference>
<reference evidence="11 12" key="1">
    <citation type="submission" date="2018-10" db="EMBL/GenBank/DDBJ databases">
        <title>Genome assembly for a Yunnan-Guizhou Plateau 3E fish, Anabarilius grahami (Regan), and its evolutionary and genetic applications.</title>
        <authorList>
            <person name="Jiang W."/>
        </authorList>
    </citation>
    <scope>NUCLEOTIDE SEQUENCE [LARGE SCALE GENOMIC DNA]</scope>
    <source>
        <strain evidence="11">AG-KIZ</strain>
        <tissue evidence="11">Muscle</tissue>
    </source>
</reference>
<feature type="transmembrane region" description="Helical" evidence="8">
    <location>
        <begin position="269"/>
        <end position="292"/>
    </location>
</feature>
<evidence type="ECO:0000256" key="5">
    <source>
        <dbReference type="ARBA" id="ARBA00023136"/>
    </source>
</evidence>
<dbReference type="AlphaFoldDB" id="A0A3N0YA89"/>
<feature type="chain" id="PRO_5018007602" evidence="9">
    <location>
        <begin position="23"/>
        <end position="532"/>
    </location>
</feature>
<dbReference type="Proteomes" id="UP000281406">
    <property type="component" value="Unassembled WGS sequence"/>
</dbReference>
<keyword evidence="2 8" id="KW-0812">Transmembrane</keyword>
<name>A0A3N0YA89_ANAGA</name>
<keyword evidence="6 11" id="KW-0675">Receptor</keyword>
<dbReference type="InterPro" id="IPR039465">
    <property type="entry name" value="IL-17_rcpt-like"/>
</dbReference>
<evidence type="ECO:0000256" key="4">
    <source>
        <dbReference type="ARBA" id="ARBA00022989"/>
    </source>
</evidence>
<evidence type="ECO:0000259" key="10">
    <source>
        <dbReference type="PROSITE" id="PS51534"/>
    </source>
</evidence>
<dbReference type="GO" id="GO:0030368">
    <property type="term" value="F:interleukin-17 receptor activity"/>
    <property type="evidence" value="ECO:0007669"/>
    <property type="project" value="InterPro"/>
</dbReference>
<sequence length="532" mass="60010">MWPPKLTLDLLLLVSLSLGTYGERTSYRPQSCTLECIRRGDPRCEYCRITADDVQISPSIPSSSPFGSIAFLRGFQVILQALGGSQVSCQLFLLGRNLSLTPAHAQRVYHSDPFTHLLLDSEYVVTVMALPVPEQWDQFYQKKLFFTRTCPEKNGLEECKKDWYPRYVKVQQENQDVYVTFNLAPENFEVRQYFSSCFGGGLRNYTSITPDFSLNKTHHTYRLQNLQAGTNYTCEIAADVIDAVRKTFVVVVKHSSEEPTTPRFTESPLLMALLPVGILLASTAVLTFTLVYKKRLKKKVMRPEIIEQYYDKKLGEGQCVLLDKTSRPPRLLICYSSNDGPAHVRVVLQLAAFLQKHMATQVHLDLWEALSIMEEGSMGWHCRRMKECDFVLVIWSRGLCQNQSEDEEPLQNTALATVSMIGEELCHAKALGRDLSKYMVAIFEYSQESDIPAALGLASRYTLTKDLPLLFSHLHGVALQKPGVYLQVENISESGYCKLPAGAALQIAIQEAKAQFSEEPTEEEHVGIPIIS</sequence>
<comment type="caution">
    <text evidence="11">The sequence shown here is derived from an EMBL/GenBank/DDBJ whole genome shotgun (WGS) entry which is preliminary data.</text>
</comment>
<dbReference type="InterPro" id="IPR031951">
    <property type="entry name" value="IL17R_D_N"/>
</dbReference>
<dbReference type="Pfam" id="PF16742">
    <property type="entry name" value="IL17R_D_N"/>
    <property type="match status" value="1"/>
</dbReference>
<dbReference type="Pfam" id="PF08357">
    <property type="entry name" value="SEFIR"/>
    <property type="match status" value="1"/>
</dbReference>